<organism evidence="1">
    <name type="scientific">Mytilisepta virgata</name>
    <name type="common">Purplish bifurcate mussel</name>
    <name type="synonym">Tichogonia virgata</name>
    <dbReference type="NCBI Taxonomy" id="2547956"/>
    <lineage>
        <taxon>Eukaryota</taxon>
        <taxon>Metazoa</taxon>
        <taxon>Spiralia</taxon>
        <taxon>Lophotrochozoa</taxon>
        <taxon>Mollusca</taxon>
        <taxon>Bivalvia</taxon>
        <taxon>Autobranchia</taxon>
        <taxon>Pteriomorphia</taxon>
        <taxon>Mytilida</taxon>
        <taxon>Mytiloidea</taxon>
        <taxon>Mytilidae</taxon>
        <taxon>Brachidontinae</taxon>
        <taxon>Mytilisepta</taxon>
    </lineage>
</organism>
<reference evidence="1" key="1">
    <citation type="journal article" date="2019" name="FEBS J.">
        <title>A GM1b/asialo-GM1 oligosaccharide-binding R-type lectin from purplish bifurcate mussels Mytilisepta virgata and its effect on MAP kinases.</title>
        <authorList>
            <person name="Fujii Y."/>
            <person name="Gerdol M."/>
            <person name="Kawsar S.M.A."/>
            <person name="Hasan I."/>
            <person name="Spazzali F."/>
            <person name="Yoshida T."/>
            <person name="Ogawa Y."/>
            <person name="Rajia S."/>
            <person name="Kamata K."/>
            <person name="Koide Y."/>
            <person name="Sugawara S."/>
            <person name="Hosono M."/>
            <person name="Tame J.R.H."/>
            <person name="Fujita H."/>
            <person name="Pallavicini A."/>
            <person name="Ozeki Y."/>
        </authorList>
    </citation>
    <scope>NUCLEOTIDE SEQUENCE</scope>
</reference>
<keyword evidence="1" id="KW-0430">Lectin</keyword>
<dbReference type="Gene3D" id="2.80.10.50">
    <property type="match status" value="1"/>
</dbReference>
<evidence type="ECO:0000313" key="1">
    <source>
        <dbReference type="EMBL" id="QBM06341.1"/>
    </source>
</evidence>
<proteinExistence type="evidence at transcript level"/>
<dbReference type="AlphaFoldDB" id="A0A646QV51"/>
<dbReference type="CDD" id="cd23717">
    <property type="entry name" value="beta-trefoil_Ricin_SeviL"/>
    <property type="match status" value="1"/>
</dbReference>
<name>A0A646QV51_MYTVI</name>
<dbReference type="InterPro" id="IPR035992">
    <property type="entry name" value="Ricin_B-like_lectins"/>
</dbReference>
<sequence length="129" mass="15083">MSSVTIGKCYIQNRENGGRAFYNLGRKDLGIFAGKMYDDQIWTFQKSDTPGYYTLGRESKFLQYDGKQVRMSDIQQDNTLWSLEEVPEDKGFSRLLNKVHKAYLDYNGGDLVANKHQTESEKWIWFKAY</sequence>
<protein>
    <submittedName>
        <fullName evidence="1">R-type lectin 2</fullName>
    </submittedName>
</protein>
<dbReference type="SUPFAM" id="SSF50370">
    <property type="entry name" value="Ricin B-like lectins"/>
    <property type="match status" value="1"/>
</dbReference>
<dbReference type="EMBL" id="MK434192">
    <property type="protein sequence ID" value="QBM06341.1"/>
    <property type="molecule type" value="mRNA"/>
</dbReference>
<accession>A0A646QV51</accession>
<dbReference type="GO" id="GO:0030246">
    <property type="term" value="F:carbohydrate binding"/>
    <property type="evidence" value="ECO:0007669"/>
    <property type="project" value="UniProtKB-KW"/>
</dbReference>